<accession>A0A5B7F3M6</accession>
<organism evidence="1 2">
    <name type="scientific">Portunus trituberculatus</name>
    <name type="common">Swimming crab</name>
    <name type="synonym">Neptunus trituberculatus</name>
    <dbReference type="NCBI Taxonomy" id="210409"/>
    <lineage>
        <taxon>Eukaryota</taxon>
        <taxon>Metazoa</taxon>
        <taxon>Ecdysozoa</taxon>
        <taxon>Arthropoda</taxon>
        <taxon>Crustacea</taxon>
        <taxon>Multicrustacea</taxon>
        <taxon>Malacostraca</taxon>
        <taxon>Eumalacostraca</taxon>
        <taxon>Eucarida</taxon>
        <taxon>Decapoda</taxon>
        <taxon>Pleocyemata</taxon>
        <taxon>Brachyura</taxon>
        <taxon>Eubrachyura</taxon>
        <taxon>Portunoidea</taxon>
        <taxon>Portunidae</taxon>
        <taxon>Portuninae</taxon>
        <taxon>Portunus</taxon>
    </lineage>
</organism>
<proteinExistence type="predicted"/>
<reference evidence="1 2" key="1">
    <citation type="submission" date="2019-05" db="EMBL/GenBank/DDBJ databases">
        <title>Another draft genome of Portunus trituberculatus and its Hox gene families provides insights of decapod evolution.</title>
        <authorList>
            <person name="Jeong J.-H."/>
            <person name="Song I."/>
            <person name="Kim S."/>
            <person name="Choi T."/>
            <person name="Kim D."/>
            <person name="Ryu S."/>
            <person name="Kim W."/>
        </authorList>
    </citation>
    <scope>NUCLEOTIDE SEQUENCE [LARGE SCALE GENOMIC DNA]</scope>
    <source>
        <tissue evidence="1">Muscle</tissue>
    </source>
</reference>
<gene>
    <name evidence="1" type="ORF">E2C01_033399</name>
</gene>
<dbReference type="Proteomes" id="UP000324222">
    <property type="component" value="Unassembled WGS sequence"/>
</dbReference>
<dbReference type="AlphaFoldDB" id="A0A5B7F3M6"/>
<protein>
    <submittedName>
        <fullName evidence="1">Uncharacterized protein</fullName>
    </submittedName>
</protein>
<keyword evidence="2" id="KW-1185">Reference proteome</keyword>
<evidence type="ECO:0000313" key="2">
    <source>
        <dbReference type="Proteomes" id="UP000324222"/>
    </source>
</evidence>
<evidence type="ECO:0000313" key="1">
    <source>
        <dbReference type="EMBL" id="MPC39849.1"/>
    </source>
</evidence>
<dbReference type="EMBL" id="VSRR010004497">
    <property type="protein sequence ID" value="MPC39849.1"/>
    <property type="molecule type" value="Genomic_DNA"/>
</dbReference>
<sequence>MQVRPESAGESGGKRKCKCERRAHVKAESRSVSRECKCERRVQVKVEKSGSASGECKCEQSA</sequence>
<comment type="caution">
    <text evidence="1">The sequence shown here is derived from an EMBL/GenBank/DDBJ whole genome shotgun (WGS) entry which is preliminary data.</text>
</comment>
<name>A0A5B7F3M6_PORTR</name>